<dbReference type="Gene3D" id="2.30.30.40">
    <property type="entry name" value="SH3 Domains"/>
    <property type="match status" value="2"/>
</dbReference>
<dbReference type="Proteomes" id="UP000019249">
    <property type="component" value="Unassembled WGS sequence"/>
</dbReference>
<organism evidence="4 5">
    <name type="scientific">Listeria floridensis FSL S10-1187</name>
    <dbReference type="NCBI Taxonomy" id="1265817"/>
    <lineage>
        <taxon>Bacteria</taxon>
        <taxon>Bacillati</taxon>
        <taxon>Bacillota</taxon>
        <taxon>Bacilli</taxon>
        <taxon>Bacillales</taxon>
        <taxon>Listeriaceae</taxon>
        <taxon>Listeria</taxon>
    </lineage>
</organism>
<dbReference type="Gene3D" id="1.10.530.10">
    <property type="match status" value="1"/>
</dbReference>
<dbReference type="InterPro" id="IPR002901">
    <property type="entry name" value="MGlyc_endo_b_GlcNAc-like_dom"/>
</dbReference>
<feature type="chain" id="PRO_5045707690" evidence="2">
    <location>
        <begin position="23"/>
        <end position="349"/>
    </location>
</feature>
<dbReference type="PANTHER" id="PTHR33308">
    <property type="entry name" value="PEPTIDOGLYCAN HYDROLASE FLGJ"/>
    <property type="match status" value="1"/>
</dbReference>
<accession>A0ABP3B0N9</accession>
<dbReference type="InterPro" id="IPR051056">
    <property type="entry name" value="Glycosyl_Hydrolase_73"/>
</dbReference>
<dbReference type="SMART" id="SM00047">
    <property type="entry name" value="LYZ2"/>
    <property type="match status" value="1"/>
</dbReference>
<keyword evidence="1" id="KW-0378">Hydrolase</keyword>
<dbReference type="SUPFAM" id="SSF82057">
    <property type="entry name" value="Prokaryotic SH3-related domain"/>
    <property type="match status" value="1"/>
</dbReference>
<dbReference type="EMBL" id="AODF01000004">
    <property type="protein sequence ID" value="EUJ33486.1"/>
    <property type="molecule type" value="Genomic_DNA"/>
</dbReference>
<evidence type="ECO:0000256" key="2">
    <source>
        <dbReference type="SAM" id="SignalP"/>
    </source>
</evidence>
<evidence type="ECO:0000313" key="4">
    <source>
        <dbReference type="EMBL" id="EUJ33486.1"/>
    </source>
</evidence>
<dbReference type="RefSeq" id="WP_051993456.1">
    <property type="nucleotide sequence ID" value="NZ_AODF01000004.1"/>
</dbReference>
<dbReference type="InterPro" id="IPR041341">
    <property type="entry name" value="PSA_CBD"/>
</dbReference>
<comment type="caution">
    <text evidence="4">The sequence shown here is derived from an EMBL/GenBank/DDBJ whole genome shotgun (WGS) entry which is preliminary data.</text>
</comment>
<reference evidence="4 5" key="1">
    <citation type="journal article" date="2014" name="Int. J. Syst. Evol. Microbiol.">
        <title>Listeria floridensis sp. nov., Listeria aquatica sp. nov., Listeria cornellensis sp. nov., Listeria riparia sp. nov. and Listeria grandensis sp. nov., from agricultural and natural environments.</title>
        <authorList>
            <person name="den Bakker H.C."/>
            <person name="Warchocki S."/>
            <person name="Wright E.M."/>
            <person name="Allred A.F."/>
            <person name="Ahlstrom C."/>
            <person name="Manuel C.S."/>
            <person name="Stasiewicz M.J."/>
            <person name="Burrell A."/>
            <person name="Roof S."/>
            <person name="Strawn L."/>
            <person name="Fortes E.D."/>
            <person name="Nightingale K.K."/>
            <person name="Kephart D."/>
            <person name="Wiedmann M."/>
        </authorList>
    </citation>
    <scope>NUCLEOTIDE SEQUENCE [LARGE SCALE GENOMIC DNA]</scope>
    <source>
        <strain evidence="4 5">FSL S10-1187</strain>
    </source>
</reference>
<evidence type="ECO:0000256" key="1">
    <source>
        <dbReference type="ARBA" id="ARBA00022801"/>
    </source>
</evidence>
<keyword evidence="2" id="KW-0732">Signal</keyword>
<name>A0ABP3B0N9_9LIST</name>
<gene>
    <name evidence="4" type="ORF">MFLO_03048</name>
</gene>
<evidence type="ECO:0000259" key="3">
    <source>
        <dbReference type="SMART" id="SM00047"/>
    </source>
</evidence>
<sequence length="349" mass="39962">MQKNFIVVLAACLMLFLSQFYPEQKVEANASLDQTYLVQKREIGEGFYSEFEPRMGRSVKTDNFLESIKAGALSGWKKYRILPSITSAQAILESGWGSSELSVRAHNLFGIKGSFQGQFIIMPTKEYQNGKWVTIDAQFRQYPNKNASIENHGEFLQKSRYQNLVGLEDYKLAAKRLQQDGYATDPAYSEKLISLVEQYRLTDWDREAGANLPSTNVAARVVNGAPLLSHTQFKEKHPLRLWKTGTKIQVRKFNTYWYKTSVQVDGQWKTGYIYHSMVKNLTPIQGTDKYSGTVQAFAIWWDNSKLSSGELFTQAPGTAVKHYPSNNNLKSAYYPKRTKVFFTPNYWLN</sequence>
<dbReference type="PRINTS" id="PR01002">
    <property type="entry name" value="FLGFLGJ"/>
</dbReference>
<protein>
    <submittedName>
        <fullName evidence="4">Mannosyl-glycoendo-beta-N-acetylglucosaminidase family protein</fullName>
    </submittedName>
</protein>
<feature type="domain" description="Mannosyl-glycoprotein endo-beta-N-acetylglucosamidase-like" evidence="3">
    <location>
        <begin position="52"/>
        <end position="205"/>
    </location>
</feature>
<evidence type="ECO:0000313" key="5">
    <source>
        <dbReference type="Proteomes" id="UP000019249"/>
    </source>
</evidence>
<dbReference type="Pfam" id="PF01832">
    <property type="entry name" value="Glucosaminidase"/>
    <property type="match status" value="1"/>
</dbReference>
<dbReference type="Pfam" id="PF18341">
    <property type="entry name" value="PSA_CBD"/>
    <property type="match status" value="1"/>
</dbReference>
<proteinExistence type="predicted"/>
<dbReference type="Gene3D" id="4.10.80.30">
    <property type="entry name" value="DNA polymerase, domain 6"/>
    <property type="match status" value="1"/>
</dbReference>
<feature type="signal peptide" evidence="2">
    <location>
        <begin position="1"/>
        <end position="22"/>
    </location>
</feature>
<dbReference type="PANTHER" id="PTHR33308:SF9">
    <property type="entry name" value="PEPTIDOGLYCAN HYDROLASE FLGJ"/>
    <property type="match status" value="1"/>
</dbReference>
<keyword evidence="5" id="KW-1185">Reference proteome</keyword>